<gene>
    <name evidence="1" type="ORF">ACJ72_08139</name>
</gene>
<accession>A0A1B7NL47</accession>
<reference evidence="1 2" key="1">
    <citation type="submission" date="2015-07" db="EMBL/GenBank/DDBJ databases">
        <title>Emmonsia species relationships and genome sequence.</title>
        <authorList>
            <person name="Cuomo C.A."/>
            <person name="Schwartz I.S."/>
            <person name="Kenyon C."/>
            <person name="de Hoog G.S."/>
            <person name="Govender N.P."/>
            <person name="Botha A."/>
            <person name="Moreno L."/>
            <person name="de Vries M."/>
            <person name="Munoz J.F."/>
            <person name="Stielow J.B."/>
        </authorList>
    </citation>
    <scope>NUCLEOTIDE SEQUENCE [LARGE SCALE GENOMIC DNA]</scope>
    <source>
        <strain evidence="1 2">CBS 136260</strain>
    </source>
</reference>
<dbReference type="AlphaFoldDB" id="A0A1B7NL47"/>
<dbReference type="OrthoDB" id="4195433at2759"/>
<keyword evidence="2" id="KW-1185">Reference proteome</keyword>
<name>A0A1B7NL47_9EURO</name>
<evidence type="ECO:0000313" key="2">
    <source>
        <dbReference type="Proteomes" id="UP000091918"/>
    </source>
</evidence>
<protein>
    <recommendedName>
        <fullName evidence="3">F-box domain-containing protein</fullName>
    </recommendedName>
</protein>
<evidence type="ECO:0008006" key="3">
    <source>
        <dbReference type="Google" id="ProtNLM"/>
    </source>
</evidence>
<proteinExistence type="predicted"/>
<dbReference type="SUPFAM" id="SSF81383">
    <property type="entry name" value="F-box domain"/>
    <property type="match status" value="1"/>
</dbReference>
<dbReference type="InterPro" id="IPR036047">
    <property type="entry name" value="F-box-like_dom_sf"/>
</dbReference>
<dbReference type="Proteomes" id="UP000091918">
    <property type="component" value="Unassembled WGS sequence"/>
</dbReference>
<organism evidence="1 2">
    <name type="scientific">Emergomyces africanus</name>
    <dbReference type="NCBI Taxonomy" id="1955775"/>
    <lineage>
        <taxon>Eukaryota</taxon>
        <taxon>Fungi</taxon>
        <taxon>Dikarya</taxon>
        <taxon>Ascomycota</taxon>
        <taxon>Pezizomycotina</taxon>
        <taxon>Eurotiomycetes</taxon>
        <taxon>Eurotiomycetidae</taxon>
        <taxon>Onygenales</taxon>
        <taxon>Ajellomycetaceae</taxon>
        <taxon>Emergomyces</taxon>
    </lineage>
</organism>
<sequence>MGRNPYRKLIQLIRSDDGSRETLLRRCAEVTAHNTEHSHLYNLPLELLATINDYLPLASGLALWLTCSKFYQSSVFNRTQRCADRTDRFKVLCHLECDESLEKYCCKGCLTMHHYTAFSNEELAKKPHTRYCLTTKKCFRIGLFRELSFAQLQEAYREQVENYRINRTNSRILDFNENGTLISQDGIIYFISLIIITAARSAKQSGSRIHLLQKIRSWKLTAKRFTTGIARTHSTLENLWHSYSSKTCEHQALLTSLRPLLFPGAAGGNGFINNSRLSTSSTAIQLMSRTRDQLDNLIVKRTIIATDTRAFRRKPFDRHIADSNRSPKYAHNTS</sequence>
<comment type="caution">
    <text evidence="1">The sequence shown here is derived from an EMBL/GenBank/DDBJ whole genome shotgun (WGS) entry which is preliminary data.</text>
</comment>
<evidence type="ECO:0000313" key="1">
    <source>
        <dbReference type="EMBL" id="OAX77561.1"/>
    </source>
</evidence>
<dbReference type="EMBL" id="LGUA01002345">
    <property type="protein sequence ID" value="OAX77561.1"/>
    <property type="molecule type" value="Genomic_DNA"/>
</dbReference>